<dbReference type="CDD" id="cd03230">
    <property type="entry name" value="ABC_DR_subfamily_A"/>
    <property type="match status" value="1"/>
</dbReference>
<dbReference type="Gene3D" id="3.40.50.300">
    <property type="entry name" value="P-loop containing nucleotide triphosphate hydrolases"/>
    <property type="match status" value="1"/>
</dbReference>
<proteinExistence type="predicted"/>
<dbReference type="PANTHER" id="PTHR42939">
    <property type="entry name" value="ABC TRANSPORTER ATP-BINDING PROTEIN ALBC-RELATED"/>
    <property type="match status" value="1"/>
</dbReference>
<dbReference type="GO" id="GO:0016887">
    <property type="term" value="F:ATP hydrolysis activity"/>
    <property type="evidence" value="ECO:0007669"/>
    <property type="project" value="InterPro"/>
</dbReference>
<evidence type="ECO:0000256" key="2">
    <source>
        <dbReference type="ARBA" id="ARBA00022741"/>
    </source>
</evidence>
<dbReference type="PROSITE" id="PS50893">
    <property type="entry name" value="ABC_TRANSPORTER_2"/>
    <property type="match status" value="1"/>
</dbReference>
<reference evidence="5 6" key="1">
    <citation type="submission" date="2019-08" db="EMBL/GenBank/DDBJ databases">
        <title>In-depth cultivation of the pig gut microbiome towards novel bacterial diversity and tailored functional studies.</title>
        <authorList>
            <person name="Wylensek D."/>
            <person name="Hitch T.C.A."/>
            <person name="Clavel T."/>
        </authorList>
    </citation>
    <scope>NUCLEOTIDE SEQUENCE [LARGE SCALE GENOMIC DNA]</scope>
    <source>
        <strain evidence="5 6">WCA-389-WT-23B</strain>
    </source>
</reference>
<evidence type="ECO:0000259" key="4">
    <source>
        <dbReference type="PROSITE" id="PS50893"/>
    </source>
</evidence>
<accession>A0A6N7WIK3</accession>
<evidence type="ECO:0000313" key="5">
    <source>
        <dbReference type="EMBL" id="MSS89534.1"/>
    </source>
</evidence>
<dbReference type="SMART" id="SM00382">
    <property type="entry name" value="AAA"/>
    <property type="match status" value="1"/>
</dbReference>
<evidence type="ECO:0000256" key="1">
    <source>
        <dbReference type="ARBA" id="ARBA00022448"/>
    </source>
</evidence>
<dbReference type="GO" id="GO:0005524">
    <property type="term" value="F:ATP binding"/>
    <property type="evidence" value="ECO:0007669"/>
    <property type="project" value="UniProtKB-KW"/>
</dbReference>
<dbReference type="RefSeq" id="WP_154465383.1">
    <property type="nucleotide sequence ID" value="NZ_JAXDZL010000195.1"/>
</dbReference>
<feature type="domain" description="ABC transporter" evidence="4">
    <location>
        <begin position="4"/>
        <end position="228"/>
    </location>
</feature>
<evidence type="ECO:0000313" key="6">
    <source>
        <dbReference type="Proteomes" id="UP000436047"/>
    </source>
</evidence>
<gene>
    <name evidence="5" type="ORF">FYJ45_14955</name>
</gene>
<dbReference type="InterPro" id="IPR051782">
    <property type="entry name" value="ABC_Transporter_VariousFunc"/>
</dbReference>
<dbReference type="Proteomes" id="UP000436047">
    <property type="component" value="Unassembled WGS sequence"/>
</dbReference>
<protein>
    <submittedName>
        <fullName evidence="5">ABC transporter ATP-binding protein</fullName>
    </submittedName>
</protein>
<comment type="caution">
    <text evidence="5">The sequence shown here is derived from an EMBL/GenBank/DDBJ whole genome shotgun (WGS) entry which is preliminary data.</text>
</comment>
<keyword evidence="3 5" id="KW-0067">ATP-binding</keyword>
<dbReference type="SUPFAM" id="SSF52540">
    <property type="entry name" value="P-loop containing nucleoside triphosphate hydrolases"/>
    <property type="match status" value="1"/>
</dbReference>
<dbReference type="Pfam" id="PF00005">
    <property type="entry name" value="ABC_tran"/>
    <property type="match status" value="1"/>
</dbReference>
<dbReference type="EMBL" id="VUMI01000024">
    <property type="protein sequence ID" value="MSS89534.1"/>
    <property type="molecule type" value="Genomic_DNA"/>
</dbReference>
<keyword evidence="6" id="KW-1185">Reference proteome</keyword>
<dbReference type="InterPro" id="IPR003439">
    <property type="entry name" value="ABC_transporter-like_ATP-bd"/>
</dbReference>
<organism evidence="5 6">
    <name type="scientific">Eisenbergiella porci</name>
    <dbReference type="NCBI Taxonomy" id="2652274"/>
    <lineage>
        <taxon>Bacteria</taxon>
        <taxon>Bacillati</taxon>
        <taxon>Bacillota</taxon>
        <taxon>Clostridia</taxon>
        <taxon>Lachnospirales</taxon>
        <taxon>Lachnospiraceae</taxon>
        <taxon>Eisenbergiella</taxon>
    </lineage>
</organism>
<keyword evidence="2" id="KW-0547">Nucleotide-binding</keyword>
<name>A0A6N7WIK3_9FIRM</name>
<dbReference type="AlphaFoldDB" id="A0A6N7WIK3"/>
<dbReference type="InterPro" id="IPR027417">
    <property type="entry name" value="P-loop_NTPase"/>
</dbReference>
<dbReference type="PANTHER" id="PTHR42939:SF3">
    <property type="entry name" value="ABC TRANSPORTER ATP-BINDING COMPONENT"/>
    <property type="match status" value="1"/>
</dbReference>
<keyword evidence="1" id="KW-0813">Transport</keyword>
<dbReference type="GeneID" id="86054343"/>
<dbReference type="InterPro" id="IPR003593">
    <property type="entry name" value="AAA+_ATPase"/>
</dbReference>
<sequence>MARLICENVGKTYQEFELKNISLTVESGYLTGLLGLNGAGKSTLLRILAGVDPLFTGTVTVDGTDVSAQPAEAKQKIGFVSEERQFFWEMDALENGELLGQLYPDFDQVQFRGWLQGMGIPINQPLYQFSKGMKMKFQLGFVLSYHPQFLLLDEPTSGLDPIFRRDFLKILRDVMDLGMGILMTTHLMSDLDRIADVIVVLDHGEQKLNEHSDVLENGAGAEIEALLTGKFRIRDLLEKYGETV</sequence>
<evidence type="ECO:0000256" key="3">
    <source>
        <dbReference type="ARBA" id="ARBA00022840"/>
    </source>
</evidence>